<name>A0A6B1DTT0_9CHLR</name>
<protein>
    <submittedName>
        <fullName evidence="1">Uncharacterized protein</fullName>
    </submittedName>
</protein>
<dbReference type="EMBL" id="VXPY01000071">
    <property type="protein sequence ID" value="MYD90648.1"/>
    <property type="molecule type" value="Genomic_DNA"/>
</dbReference>
<organism evidence="1">
    <name type="scientific">Caldilineaceae bacterium SB0662_bin_9</name>
    <dbReference type="NCBI Taxonomy" id="2605258"/>
    <lineage>
        <taxon>Bacteria</taxon>
        <taxon>Bacillati</taxon>
        <taxon>Chloroflexota</taxon>
        <taxon>Caldilineae</taxon>
        <taxon>Caldilineales</taxon>
        <taxon>Caldilineaceae</taxon>
    </lineage>
</organism>
<dbReference type="AlphaFoldDB" id="A0A6B1DTT0"/>
<evidence type="ECO:0000313" key="1">
    <source>
        <dbReference type="EMBL" id="MYD90648.1"/>
    </source>
</evidence>
<reference evidence="1" key="1">
    <citation type="submission" date="2019-09" db="EMBL/GenBank/DDBJ databases">
        <title>Characterisation of the sponge microbiome using genome-centric metagenomics.</title>
        <authorList>
            <person name="Engelberts J.P."/>
            <person name="Robbins S.J."/>
            <person name="De Goeij J.M."/>
            <person name="Aranda M."/>
            <person name="Bell S.C."/>
            <person name="Webster N.S."/>
        </authorList>
    </citation>
    <scope>NUCLEOTIDE SEQUENCE</scope>
    <source>
        <strain evidence="1">SB0662_bin_9</strain>
    </source>
</reference>
<accession>A0A6B1DTT0</accession>
<gene>
    <name evidence="1" type="ORF">F4Y08_09995</name>
</gene>
<sequence>MSAALVHVTEELDIELASVTIIKVEHKLWPDASLGIPEPGVAYVQALTSGCIMRMQAGDRTLTVHTGPGPTAKLQGIPTATEFNEDVPVVASAMLNLATMEGLRFSDVQLVGVQTEHNPAMDCIRLTVTLEAAGRRYVWTGPETGPLELLGQPAGPKED</sequence>
<comment type="caution">
    <text evidence="1">The sequence shown here is derived from an EMBL/GenBank/DDBJ whole genome shotgun (WGS) entry which is preliminary data.</text>
</comment>
<proteinExistence type="predicted"/>